<evidence type="ECO:0000313" key="11">
    <source>
        <dbReference type="Proteomes" id="UP000236569"/>
    </source>
</evidence>
<evidence type="ECO:0000256" key="5">
    <source>
        <dbReference type="ARBA" id="ARBA00022692"/>
    </source>
</evidence>
<comment type="similarity">
    <text evidence="2">Belongs to the binding-protein-dependent transport system permease family. CysTW subfamily.</text>
</comment>
<dbReference type="CDD" id="cd06261">
    <property type="entry name" value="TM_PBP2"/>
    <property type="match status" value="1"/>
</dbReference>
<keyword evidence="5 8" id="KW-0812">Transmembrane</keyword>
<feature type="transmembrane region" description="Helical" evidence="8">
    <location>
        <begin position="20"/>
        <end position="43"/>
    </location>
</feature>
<feature type="transmembrane region" description="Helical" evidence="8">
    <location>
        <begin position="255"/>
        <end position="273"/>
    </location>
</feature>
<organism evidence="10 11">
    <name type="scientific">Deinococcus aerius</name>
    <dbReference type="NCBI Taxonomy" id="200253"/>
    <lineage>
        <taxon>Bacteria</taxon>
        <taxon>Thermotogati</taxon>
        <taxon>Deinococcota</taxon>
        <taxon>Deinococci</taxon>
        <taxon>Deinococcales</taxon>
        <taxon>Deinococcaceae</taxon>
        <taxon>Deinococcus</taxon>
    </lineage>
</organism>
<dbReference type="AlphaFoldDB" id="A0A2I9DM91"/>
<keyword evidence="6 8" id="KW-1133">Transmembrane helix</keyword>
<dbReference type="PANTHER" id="PTHR42929">
    <property type="entry name" value="INNER MEMBRANE ABC TRANSPORTER PERMEASE PROTEIN YDCU-RELATED-RELATED"/>
    <property type="match status" value="1"/>
</dbReference>
<dbReference type="GO" id="GO:0055085">
    <property type="term" value="P:transmembrane transport"/>
    <property type="evidence" value="ECO:0007669"/>
    <property type="project" value="InterPro"/>
</dbReference>
<keyword evidence="4" id="KW-1003">Cell membrane</keyword>
<dbReference type="RefSeq" id="WP_201262738.1">
    <property type="nucleotide sequence ID" value="NZ_BFAG01000007.1"/>
</dbReference>
<proteinExistence type="inferred from homology"/>
<dbReference type="PROSITE" id="PS50928">
    <property type="entry name" value="ABC_TM1"/>
    <property type="match status" value="1"/>
</dbReference>
<dbReference type="GO" id="GO:0005886">
    <property type="term" value="C:plasma membrane"/>
    <property type="evidence" value="ECO:0007669"/>
    <property type="project" value="UniProtKB-SubCell"/>
</dbReference>
<evidence type="ECO:0000256" key="8">
    <source>
        <dbReference type="RuleBase" id="RU363032"/>
    </source>
</evidence>
<comment type="caution">
    <text evidence="10">The sequence shown here is derived from an EMBL/GenBank/DDBJ whole genome shotgun (WGS) entry which is preliminary data.</text>
</comment>
<dbReference type="Pfam" id="PF00528">
    <property type="entry name" value="BPD_transp_1"/>
    <property type="match status" value="1"/>
</dbReference>
<dbReference type="SUPFAM" id="SSF161098">
    <property type="entry name" value="MetI-like"/>
    <property type="match status" value="1"/>
</dbReference>
<keyword evidence="3 8" id="KW-0813">Transport</keyword>
<gene>
    <name evidence="10" type="ORF">DAERI_070119</name>
</gene>
<feature type="transmembrane region" description="Helical" evidence="8">
    <location>
        <begin position="121"/>
        <end position="141"/>
    </location>
</feature>
<dbReference type="InterPro" id="IPR035906">
    <property type="entry name" value="MetI-like_sf"/>
</dbReference>
<dbReference type="InterPro" id="IPR000515">
    <property type="entry name" value="MetI-like"/>
</dbReference>
<dbReference type="PANTHER" id="PTHR42929:SF1">
    <property type="entry name" value="INNER MEMBRANE ABC TRANSPORTER PERMEASE PROTEIN YDCU-RELATED"/>
    <property type="match status" value="1"/>
</dbReference>
<feature type="transmembrane region" description="Helical" evidence="8">
    <location>
        <begin position="231"/>
        <end position="249"/>
    </location>
</feature>
<sequence length="312" mass="33622">MSLSPAPTRPLRRRLSDTLVLRPAVLLAVTLLPPLAWMVVVYLGSLVNLLVYSFYGLNDFTGQVEPRFTLTNFAQVFTTPSNVDIVVRTVLMALAVTVACALIAFPIAFLMAFHARGARKAWLYVLVLLPLWSSYLVRVYAGRLVLAQDGVISALADALHLRPLLDGLLRTPVVGGPSLASSYLGMFLVFTYIWLPYMILPVQAALERISPAVLQASSDLGARPAQTLRRVILPLAVPGIAAGSIFTFSLTLGDYIIPGVVGAPGFFIGQMVYTQQGTAGNLPLAAAFSVVPILIITVYLLLARRLGAFDAL</sequence>
<evidence type="ECO:0000256" key="7">
    <source>
        <dbReference type="ARBA" id="ARBA00023136"/>
    </source>
</evidence>
<feature type="transmembrane region" description="Helical" evidence="8">
    <location>
        <begin position="282"/>
        <end position="302"/>
    </location>
</feature>
<keyword evidence="7 8" id="KW-0472">Membrane</keyword>
<evidence type="ECO:0000313" key="10">
    <source>
        <dbReference type="EMBL" id="GBF06121.1"/>
    </source>
</evidence>
<feature type="transmembrane region" description="Helical" evidence="8">
    <location>
        <begin position="85"/>
        <end position="109"/>
    </location>
</feature>
<feature type="domain" description="ABC transmembrane type-1" evidence="9">
    <location>
        <begin position="86"/>
        <end position="303"/>
    </location>
</feature>
<accession>A0A2I9DM91</accession>
<evidence type="ECO:0000256" key="2">
    <source>
        <dbReference type="ARBA" id="ARBA00007069"/>
    </source>
</evidence>
<evidence type="ECO:0000256" key="6">
    <source>
        <dbReference type="ARBA" id="ARBA00022989"/>
    </source>
</evidence>
<evidence type="ECO:0000256" key="1">
    <source>
        <dbReference type="ARBA" id="ARBA00004651"/>
    </source>
</evidence>
<dbReference type="Proteomes" id="UP000236569">
    <property type="component" value="Unassembled WGS sequence"/>
</dbReference>
<feature type="transmembrane region" description="Helical" evidence="8">
    <location>
        <begin position="180"/>
        <end position="200"/>
    </location>
</feature>
<dbReference type="Gene3D" id="1.10.3720.10">
    <property type="entry name" value="MetI-like"/>
    <property type="match status" value="1"/>
</dbReference>
<protein>
    <submittedName>
        <fullName evidence="10">Binding-protein-dependent transport system inner membrane protein</fullName>
    </submittedName>
</protein>
<reference evidence="11" key="1">
    <citation type="submission" date="2018-01" db="EMBL/GenBank/DDBJ databases">
        <title>Draft Genome Sequence of the Radioresistant Bacterium Deinococcus aerius TR0125, Isolated from the Higher Atmosphere above Japan.</title>
        <authorList>
            <person name="Satoh K."/>
            <person name="Arai H."/>
            <person name="Sanzen T."/>
            <person name="Kawaguchi Y."/>
            <person name="Hayashi H."/>
            <person name="Yokobori S."/>
            <person name="Yamagishi A."/>
            <person name="Oono Y."/>
            <person name="Narumi I."/>
        </authorList>
    </citation>
    <scope>NUCLEOTIDE SEQUENCE [LARGE SCALE GENOMIC DNA]</scope>
    <source>
        <strain evidence="11">TR0125</strain>
    </source>
</reference>
<evidence type="ECO:0000256" key="3">
    <source>
        <dbReference type="ARBA" id="ARBA00022448"/>
    </source>
</evidence>
<comment type="subcellular location">
    <subcellularLocation>
        <location evidence="1 8">Cell membrane</location>
        <topology evidence="1 8">Multi-pass membrane protein</topology>
    </subcellularLocation>
</comment>
<dbReference type="EMBL" id="BFAG01000007">
    <property type="protein sequence ID" value="GBF06121.1"/>
    <property type="molecule type" value="Genomic_DNA"/>
</dbReference>
<evidence type="ECO:0000256" key="4">
    <source>
        <dbReference type="ARBA" id="ARBA00022475"/>
    </source>
</evidence>
<keyword evidence="11" id="KW-1185">Reference proteome</keyword>
<name>A0A2I9DM91_9DEIO</name>
<evidence type="ECO:0000259" key="9">
    <source>
        <dbReference type="PROSITE" id="PS50928"/>
    </source>
</evidence>